<protein>
    <submittedName>
        <fullName evidence="7">Phenylacetaldoxime dehydratase</fullName>
    </submittedName>
</protein>
<organism evidence="7 8">
    <name type="scientific">Cyphellophora attinorum</name>
    <dbReference type="NCBI Taxonomy" id="1664694"/>
    <lineage>
        <taxon>Eukaryota</taxon>
        <taxon>Fungi</taxon>
        <taxon>Dikarya</taxon>
        <taxon>Ascomycota</taxon>
        <taxon>Pezizomycotina</taxon>
        <taxon>Eurotiomycetes</taxon>
        <taxon>Chaetothyriomycetidae</taxon>
        <taxon>Chaetothyriales</taxon>
        <taxon>Cyphellophoraceae</taxon>
        <taxon>Cyphellophora</taxon>
    </lineage>
</organism>
<keyword evidence="8" id="KW-1185">Reference proteome</keyword>
<dbReference type="EMBL" id="LFJN01000035">
    <property type="protein sequence ID" value="KPI35897.1"/>
    <property type="molecule type" value="Genomic_DNA"/>
</dbReference>
<evidence type="ECO:0000256" key="6">
    <source>
        <dbReference type="SAM" id="MobiDB-lite"/>
    </source>
</evidence>
<keyword evidence="4" id="KW-0408">Iron</keyword>
<dbReference type="OrthoDB" id="3359285at2759"/>
<dbReference type="GO" id="GO:0016829">
    <property type="term" value="F:lyase activity"/>
    <property type="evidence" value="ECO:0007669"/>
    <property type="project" value="UniProtKB-KW"/>
</dbReference>
<dbReference type="GO" id="GO:0046872">
    <property type="term" value="F:metal ion binding"/>
    <property type="evidence" value="ECO:0007669"/>
    <property type="project" value="UniProtKB-KW"/>
</dbReference>
<evidence type="ECO:0000256" key="2">
    <source>
        <dbReference type="ARBA" id="ARBA00022617"/>
    </source>
</evidence>
<evidence type="ECO:0000256" key="4">
    <source>
        <dbReference type="ARBA" id="ARBA00023004"/>
    </source>
</evidence>
<proteinExistence type="predicted"/>
<evidence type="ECO:0000313" key="7">
    <source>
        <dbReference type="EMBL" id="KPI35897.1"/>
    </source>
</evidence>
<feature type="compositionally biased region" description="Low complexity" evidence="6">
    <location>
        <begin position="236"/>
        <end position="248"/>
    </location>
</feature>
<dbReference type="InterPro" id="IPR025702">
    <property type="entry name" value="OXD"/>
</dbReference>
<dbReference type="RefSeq" id="XP_017995860.1">
    <property type="nucleotide sequence ID" value="XM_018139245.1"/>
</dbReference>
<dbReference type="Pfam" id="PF13816">
    <property type="entry name" value="Dehydratase_hem"/>
    <property type="match status" value="2"/>
</dbReference>
<evidence type="ECO:0000313" key="8">
    <source>
        <dbReference type="Proteomes" id="UP000038010"/>
    </source>
</evidence>
<sequence length="449" mass="49605">MACPGARLYPPKQPPKWKPPVPRWQLEFPQNIDKVHTLYIGIQSHASSDPALMKATEALVDLIDSINAPAHDSFVTETELGHDVPGSRVWVLYFLSQSDFDSAIAKLKPVPLVRRFGSSIGIWTESFTTPLARLETNYAGLHESPGLASLPGITREGHELSAYWGAARDRLPASANDLFAVPGTPVPDAATRAEADKDLNGTTSGHDVNEADRSHPISYNDTHSNGNGCHDELRTTKAATKTQSAKTTWHITDDLVTSPSDDPAIQSPSPSSRPRGLGQRLYGTNYENMCHIRSGQCWNQCPADEAAAYERPGGLQEKLMKGMTYLWTNAEDTGTLGLRWLRNVDTKSAGSKVSIQPMIINETCGAGFFRNLKDLEQWSSTSPSHMAIFTGAHKHAREWGDNRKFMTWHEVSVLKRGEARWEYVNCDPRTGVLKWVKMDGDAETLTLDD</sequence>
<evidence type="ECO:0000256" key="5">
    <source>
        <dbReference type="ARBA" id="ARBA00023239"/>
    </source>
</evidence>
<reference evidence="7 8" key="1">
    <citation type="submission" date="2015-06" db="EMBL/GenBank/DDBJ databases">
        <title>Draft genome of the ant-associated black yeast Phialophora attae CBS 131958.</title>
        <authorList>
            <person name="Moreno L.F."/>
            <person name="Stielow B.J."/>
            <person name="de Hoog S."/>
            <person name="Vicente V.A."/>
            <person name="Weiss V.A."/>
            <person name="de Vries M."/>
            <person name="Cruz L.M."/>
            <person name="Souza E.M."/>
        </authorList>
    </citation>
    <scope>NUCLEOTIDE SEQUENCE [LARGE SCALE GENOMIC DNA]</scope>
    <source>
        <strain evidence="7 8">CBS 131958</strain>
    </source>
</reference>
<evidence type="ECO:0000256" key="1">
    <source>
        <dbReference type="ARBA" id="ARBA00001970"/>
    </source>
</evidence>
<comment type="cofactor">
    <cofactor evidence="1">
        <name>heme b</name>
        <dbReference type="ChEBI" id="CHEBI:60344"/>
    </cofactor>
</comment>
<dbReference type="Proteomes" id="UP000038010">
    <property type="component" value="Unassembled WGS sequence"/>
</dbReference>
<keyword evidence="5" id="KW-0456">Lyase</keyword>
<keyword evidence="3" id="KW-0479">Metal-binding</keyword>
<gene>
    <name evidence="7" type="ORF">AB675_10470</name>
</gene>
<feature type="region of interest" description="Disordered" evidence="6">
    <location>
        <begin position="182"/>
        <end position="280"/>
    </location>
</feature>
<evidence type="ECO:0000256" key="3">
    <source>
        <dbReference type="ARBA" id="ARBA00022723"/>
    </source>
</evidence>
<feature type="compositionally biased region" description="Polar residues" evidence="6">
    <location>
        <begin position="217"/>
        <end position="227"/>
    </location>
</feature>
<dbReference type="VEuPathDB" id="FungiDB:AB675_10470"/>
<name>A0A0N1GYQ4_9EURO</name>
<accession>A0A0N1GYQ4</accession>
<comment type="caution">
    <text evidence="7">The sequence shown here is derived from an EMBL/GenBank/DDBJ whole genome shotgun (WGS) entry which is preliminary data.</text>
</comment>
<keyword evidence="2" id="KW-0349">Heme</keyword>
<dbReference type="GeneID" id="28731125"/>
<dbReference type="AlphaFoldDB" id="A0A0N1GYQ4"/>